<dbReference type="OrthoDB" id="7941261at2"/>
<dbReference type="InterPro" id="IPR025997">
    <property type="entry name" value="SBP_2_dom"/>
</dbReference>
<protein>
    <submittedName>
        <fullName evidence="6">Periplasmic binding protein/LacI transcriptional regulator</fullName>
    </submittedName>
</protein>
<keyword evidence="7" id="KW-1185">Reference proteome</keyword>
<evidence type="ECO:0000256" key="4">
    <source>
        <dbReference type="SAM" id="SignalP"/>
    </source>
</evidence>
<dbReference type="eggNOG" id="COG1879">
    <property type="taxonomic scope" value="Bacteria"/>
</dbReference>
<accession>D4H281</accession>
<dbReference type="KEGG" id="dap:Dacet_2110"/>
<gene>
    <name evidence="6" type="ordered locus">Dacet_2110</name>
</gene>
<evidence type="ECO:0000259" key="5">
    <source>
        <dbReference type="Pfam" id="PF13407"/>
    </source>
</evidence>
<reference evidence="6 7" key="1">
    <citation type="journal article" date="2010" name="Stand. Genomic Sci.">
        <title>Complete genome sequence of Denitrovibrio acetiphilus type strain (N2460).</title>
        <authorList>
            <person name="Kiss H."/>
            <person name="Lang E."/>
            <person name="Lapidus A."/>
            <person name="Copeland A."/>
            <person name="Nolan M."/>
            <person name="Glavina Del Rio T."/>
            <person name="Chen F."/>
            <person name="Lucas S."/>
            <person name="Tice H."/>
            <person name="Cheng J.F."/>
            <person name="Han C."/>
            <person name="Goodwin L."/>
            <person name="Pitluck S."/>
            <person name="Liolios K."/>
            <person name="Pati A."/>
            <person name="Ivanova N."/>
            <person name="Mavromatis K."/>
            <person name="Chen A."/>
            <person name="Palaniappan K."/>
            <person name="Land M."/>
            <person name="Hauser L."/>
            <person name="Chang Y.J."/>
            <person name="Jeffries C.D."/>
            <person name="Detter J.C."/>
            <person name="Brettin T."/>
            <person name="Spring S."/>
            <person name="Rohde M."/>
            <person name="Goker M."/>
            <person name="Woyke T."/>
            <person name="Bristow J."/>
            <person name="Eisen J.A."/>
            <person name="Markowitz V."/>
            <person name="Hugenholtz P."/>
            <person name="Kyrpides N.C."/>
            <person name="Klenk H.P."/>
        </authorList>
    </citation>
    <scope>NUCLEOTIDE SEQUENCE [LARGE SCALE GENOMIC DNA]</scope>
    <source>
        <strain evidence="7">DSM 12809 / NBRC 114555 / N2460</strain>
    </source>
</reference>
<evidence type="ECO:0000256" key="1">
    <source>
        <dbReference type="ARBA" id="ARBA00004196"/>
    </source>
</evidence>
<evidence type="ECO:0000256" key="2">
    <source>
        <dbReference type="ARBA" id="ARBA00007639"/>
    </source>
</evidence>
<dbReference type="CDD" id="cd06305">
    <property type="entry name" value="PBP1_methylthioribose_binding-like"/>
    <property type="match status" value="1"/>
</dbReference>
<dbReference type="PaxDb" id="522772-Dacet_2110"/>
<name>D4H281_DENA2</name>
<sequence precursor="true">MRKIILIIAALALLTTSTVMAAGLKDAPAPFNGTKKIHIALIRQMVEGEFMQMYRAGAQRQADLMGIKLTVFGKNMDNQAQANFIYQAINMGVDGIIIDHGLTETMVKPAKDALAKGIPVVAFDVDLKNPEIPQIAQDDHMLGRLSLEAMIKDFDGKANVGYVYVPGILPLDKRDESFTKIKKEYPGIKELARTGTLESPFSVKNADQVKAILRSKPEINAYFAPYDELAKGVILALQESNMTKKIRVYSADISTQDIQLMVREGSPWAATAATNPAAIGAVSVRAICKKIAGEQLPADILIPPMLFTQEMIREAGVKNMKQLRAKFPQFNHVERAMAPWIPVDKKGLF</sequence>
<keyword evidence="3 4" id="KW-0732">Signal</keyword>
<dbReference type="EMBL" id="CP001968">
    <property type="protein sequence ID" value="ADD68872.1"/>
    <property type="molecule type" value="Genomic_DNA"/>
</dbReference>
<dbReference type="RefSeq" id="WP_013011375.1">
    <property type="nucleotide sequence ID" value="NC_013943.1"/>
</dbReference>
<feature type="signal peptide" evidence="4">
    <location>
        <begin position="1"/>
        <end position="21"/>
    </location>
</feature>
<evidence type="ECO:0000313" key="6">
    <source>
        <dbReference type="EMBL" id="ADD68872.1"/>
    </source>
</evidence>
<dbReference type="AlphaFoldDB" id="D4H281"/>
<dbReference type="Pfam" id="PF13407">
    <property type="entry name" value="Peripla_BP_4"/>
    <property type="match status" value="1"/>
</dbReference>
<proteinExistence type="inferred from homology"/>
<dbReference type="SUPFAM" id="SSF53822">
    <property type="entry name" value="Periplasmic binding protein-like I"/>
    <property type="match status" value="1"/>
</dbReference>
<comment type="subcellular location">
    <subcellularLocation>
        <location evidence="1">Cell envelope</location>
    </subcellularLocation>
</comment>
<feature type="domain" description="Periplasmic binding protein" evidence="5">
    <location>
        <begin position="45"/>
        <end position="294"/>
    </location>
</feature>
<dbReference type="Proteomes" id="UP000002012">
    <property type="component" value="Chromosome"/>
</dbReference>
<comment type="similarity">
    <text evidence="2">Belongs to the bacterial solute-binding protein 2 family.</text>
</comment>
<dbReference type="InterPro" id="IPR028082">
    <property type="entry name" value="Peripla_BP_I"/>
</dbReference>
<dbReference type="Gene3D" id="3.40.50.2300">
    <property type="match status" value="2"/>
</dbReference>
<dbReference type="STRING" id="522772.Dacet_2110"/>
<organism evidence="6 7">
    <name type="scientific">Denitrovibrio acetiphilus (strain DSM 12809 / NBRC 114555 / N2460)</name>
    <dbReference type="NCBI Taxonomy" id="522772"/>
    <lineage>
        <taxon>Bacteria</taxon>
        <taxon>Pseudomonadati</taxon>
        <taxon>Deferribacterota</taxon>
        <taxon>Deferribacteres</taxon>
        <taxon>Deferribacterales</taxon>
        <taxon>Geovibrionaceae</taxon>
        <taxon>Denitrovibrio</taxon>
    </lineage>
</organism>
<dbReference type="GO" id="GO:0030246">
    <property type="term" value="F:carbohydrate binding"/>
    <property type="evidence" value="ECO:0007669"/>
    <property type="project" value="UniProtKB-ARBA"/>
</dbReference>
<dbReference type="PANTHER" id="PTHR46847:SF1">
    <property type="entry name" value="D-ALLOSE-BINDING PERIPLASMIC PROTEIN-RELATED"/>
    <property type="match status" value="1"/>
</dbReference>
<dbReference type="PANTHER" id="PTHR46847">
    <property type="entry name" value="D-ALLOSE-BINDING PERIPLASMIC PROTEIN-RELATED"/>
    <property type="match status" value="1"/>
</dbReference>
<feature type="chain" id="PRO_5003057597" evidence="4">
    <location>
        <begin position="22"/>
        <end position="349"/>
    </location>
</feature>
<evidence type="ECO:0000256" key="3">
    <source>
        <dbReference type="ARBA" id="ARBA00022729"/>
    </source>
</evidence>
<evidence type="ECO:0000313" key="7">
    <source>
        <dbReference type="Proteomes" id="UP000002012"/>
    </source>
</evidence>
<dbReference type="HOGENOM" id="CLU_037628_4_0_0"/>
<dbReference type="InParanoid" id="D4H281"/>
<dbReference type="GO" id="GO:0030313">
    <property type="term" value="C:cell envelope"/>
    <property type="evidence" value="ECO:0007669"/>
    <property type="project" value="UniProtKB-SubCell"/>
</dbReference>